<dbReference type="EMBL" id="JAHYIQ010000033">
    <property type="protein sequence ID" value="KAK1120148.1"/>
    <property type="molecule type" value="Genomic_DNA"/>
</dbReference>
<dbReference type="AlphaFoldDB" id="A0AA40KH51"/>
<sequence length="62" mass="6830">MPEEGNISTNTATNNKAVTANLDCVPADKASTWTVVKRKATEGQGHQIEKESHIPIRFISHR</sequence>
<reference evidence="1" key="1">
    <citation type="submission" date="2021-10" db="EMBL/GenBank/DDBJ databases">
        <title>Melipona bicolor Genome sequencing and assembly.</title>
        <authorList>
            <person name="Araujo N.S."/>
            <person name="Arias M.C."/>
        </authorList>
    </citation>
    <scope>NUCLEOTIDE SEQUENCE</scope>
    <source>
        <strain evidence="1">USP_2M_L1-L4_2017</strain>
        <tissue evidence="1">Whole body</tissue>
    </source>
</reference>
<gene>
    <name evidence="1" type="ORF">K0M31_012871</name>
</gene>
<proteinExistence type="predicted"/>
<accession>A0AA40KH51</accession>
<dbReference type="Proteomes" id="UP001177670">
    <property type="component" value="Unassembled WGS sequence"/>
</dbReference>
<evidence type="ECO:0000313" key="1">
    <source>
        <dbReference type="EMBL" id="KAK1120148.1"/>
    </source>
</evidence>
<keyword evidence="2" id="KW-1185">Reference proteome</keyword>
<evidence type="ECO:0000313" key="2">
    <source>
        <dbReference type="Proteomes" id="UP001177670"/>
    </source>
</evidence>
<comment type="caution">
    <text evidence="1">The sequence shown here is derived from an EMBL/GenBank/DDBJ whole genome shotgun (WGS) entry which is preliminary data.</text>
</comment>
<name>A0AA40KH51_9HYME</name>
<protein>
    <submittedName>
        <fullName evidence="1">Uncharacterized protein</fullName>
    </submittedName>
</protein>
<organism evidence="1 2">
    <name type="scientific">Melipona bicolor</name>
    <dbReference type="NCBI Taxonomy" id="60889"/>
    <lineage>
        <taxon>Eukaryota</taxon>
        <taxon>Metazoa</taxon>
        <taxon>Ecdysozoa</taxon>
        <taxon>Arthropoda</taxon>
        <taxon>Hexapoda</taxon>
        <taxon>Insecta</taxon>
        <taxon>Pterygota</taxon>
        <taxon>Neoptera</taxon>
        <taxon>Endopterygota</taxon>
        <taxon>Hymenoptera</taxon>
        <taxon>Apocrita</taxon>
        <taxon>Aculeata</taxon>
        <taxon>Apoidea</taxon>
        <taxon>Anthophila</taxon>
        <taxon>Apidae</taxon>
        <taxon>Melipona</taxon>
    </lineage>
</organism>